<reference evidence="1 2" key="1">
    <citation type="submission" date="2023-11" db="EMBL/GenBank/DDBJ databases">
        <title>Genome sequence of Microbacterium rhizosphaerae KACC 19337.</title>
        <authorList>
            <person name="Choi H."/>
            <person name="Kim S."/>
            <person name="Kim Y."/>
            <person name="Kwon S.-W."/>
            <person name="Heo J."/>
        </authorList>
    </citation>
    <scope>NUCLEOTIDE SEQUENCE [LARGE SCALE GENOMIC DNA]</scope>
    <source>
        <strain evidence="1 2">KACC 19337</strain>
    </source>
</reference>
<sequence>MPTYAGLSLDTGGCAVFELVSRPLTAERRIAVGSGADVIFPAHSSYLVVRGAAGGTAEEVEGLASQLAGQALDLLHSDLGDPLILELDDSPRILVWDENGGRRLRITAIGRASFAISAQVEARDSAGNRIPAPVAPTRTWHPSMRYYRIAEATVDLFDSYRNTYLALESILSDMVPPSTSAGAAKQSWLQRSLKKVRARIGAAPAPVAANRPESESIWLKRALRQVEQVVDLTTFAPPGSKRSAPNAIFDDLYSNFRTATFHAKKDRPVLTPHELTVRKTLIAARVRYANLYRSLAAEHLNSRYGASNLSNAAFRSVLASTVVNPEVYVSEDPTAHTDEPEGEYELAPAGGRYFVFPTPPYIDHSQPDTVVIRGSVAAGAARGGIETVRRFGLIRDGVHAMVESLQAPLDIVDVDHLEVEFIVGARGRGTPRRDFES</sequence>
<accession>A0ABZ0SNA9</accession>
<proteinExistence type="predicted"/>
<name>A0ABZ0SNA9_9MICO</name>
<gene>
    <name evidence="1" type="ORF">SM116_18400</name>
</gene>
<evidence type="ECO:0000313" key="2">
    <source>
        <dbReference type="Proteomes" id="UP001323798"/>
    </source>
</evidence>
<dbReference type="EMBL" id="CP139368">
    <property type="protein sequence ID" value="WPR89704.1"/>
    <property type="molecule type" value="Genomic_DNA"/>
</dbReference>
<evidence type="ECO:0000313" key="1">
    <source>
        <dbReference type="EMBL" id="WPR89704.1"/>
    </source>
</evidence>
<protein>
    <recommendedName>
        <fullName evidence="3">ApeA N-terminal domain-containing protein</fullName>
    </recommendedName>
</protein>
<evidence type="ECO:0008006" key="3">
    <source>
        <dbReference type="Google" id="ProtNLM"/>
    </source>
</evidence>
<dbReference type="RefSeq" id="WP_320942418.1">
    <property type="nucleotide sequence ID" value="NZ_BAABEU010000003.1"/>
</dbReference>
<keyword evidence="2" id="KW-1185">Reference proteome</keyword>
<organism evidence="1 2">
    <name type="scientific">Microbacterium rhizosphaerae</name>
    <dbReference type="NCBI Taxonomy" id="1678237"/>
    <lineage>
        <taxon>Bacteria</taxon>
        <taxon>Bacillati</taxon>
        <taxon>Actinomycetota</taxon>
        <taxon>Actinomycetes</taxon>
        <taxon>Micrococcales</taxon>
        <taxon>Microbacteriaceae</taxon>
        <taxon>Microbacterium</taxon>
    </lineage>
</organism>
<dbReference type="Proteomes" id="UP001323798">
    <property type="component" value="Chromosome"/>
</dbReference>